<comment type="similarity">
    <text evidence="1">Belongs to the ROK (NagC/XylR) family.</text>
</comment>
<dbReference type="PROSITE" id="PS00042">
    <property type="entry name" value="HTH_CRP_1"/>
    <property type="match status" value="1"/>
</dbReference>
<evidence type="ECO:0008006" key="4">
    <source>
        <dbReference type="Google" id="ProtNLM"/>
    </source>
</evidence>
<dbReference type="AlphaFoldDB" id="A0A2A6FQF4"/>
<dbReference type="Pfam" id="PF13412">
    <property type="entry name" value="HTH_24"/>
    <property type="match status" value="1"/>
</dbReference>
<reference evidence="3" key="1">
    <citation type="submission" date="2017-03" db="EMBL/GenBank/DDBJ databases">
        <authorList>
            <person name="Lund M.B."/>
        </authorList>
    </citation>
    <scope>NUCLEOTIDE SEQUENCE [LARGE SCALE GENOMIC DNA]</scope>
</reference>
<gene>
    <name evidence="2" type="ORF">B5766_09565</name>
</gene>
<dbReference type="InterPro" id="IPR018335">
    <property type="entry name" value="Tscrpt_reg_HTH_Crp-type_CS"/>
</dbReference>
<dbReference type="Gene3D" id="1.10.10.10">
    <property type="entry name" value="Winged helix-like DNA-binding domain superfamily/Winged helix DNA-binding domain"/>
    <property type="match status" value="1"/>
</dbReference>
<dbReference type="InterPro" id="IPR043129">
    <property type="entry name" value="ATPase_NBD"/>
</dbReference>
<dbReference type="PROSITE" id="PS01125">
    <property type="entry name" value="ROK"/>
    <property type="match status" value="1"/>
</dbReference>
<comment type="caution">
    <text evidence="2">The sequence shown here is derived from an EMBL/GenBank/DDBJ whole genome shotgun (WGS) entry which is preliminary data.</text>
</comment>
<dbReference type="InterPro" id="IPR049874">
    <property type="entry name" value="ROK_cs"/>
</dbReference>
<evidence type="ECO:0000313" key="2">
    <source>
        <dbReference type="EMBL" id="PDQ34826.1"/>
    </source>
</evidence>
<dbReference type="InterPro" id="IPR036388">
    <property type="entry name" value="WH-like_DNA-bd_sf"/>
</dbReference>
<dbReference type="GO" id="GO:0003700">
    <property type="term" value="F:DNA-binding transcription factor activity"/>
    <property type="evidence" value="ECO:0007669"/>
    <property type="project" value="InterPro"/>
</dbReference>
<dbReference type="PANTHER" id="PTHR18964">
    <property type="entry name" value="ROK (REPRESSOR, ORF, KINASE) FAMILY"/>
    <property type="match status" value="1"/>
</dbReference>
<protein>
    <recommendedName>
        <fullName evidence="4">HTH marR-type domain-containing protein</fullName>
    </recommendedName>
</protein>
<organism evidence="2 3">
    <name type="scientific">Candidatus Lumbricidiphila eiseniae</name>
    <dbReference type="NCBI Taxonomy" id="1969409"/>
    <lineage>
        <taxon>Bacteria</taxon>
        <taxon>Bacillati</taxon>
        <taxon>Actinomycetota</taxon>
        <taxon>Actinomycetes</taxon>
        <taxon>Micrococcales</taxon>
        <taxon>Microbacteriaceae</taxon>
        <taxon>Candidatus Lumbricidiphila</taxon>
    </lineage>
</organism>
<dbReference type="EMBL" id="NAEP01000045">
    <property type="protein sequence ID" value="PDQ34826.1"/>
    <property type="molecule type" value="Genomic_DNA"/>
</dbReference>
<dbReference type="SUPFAM" id="SSF46785">
    <property type="entry name" value="Winged helix' DNA-binding domain"/>
    <property type="match status" value="1"/>
</dbReference>
<accession>A0A2A6FQF4</accession>
<dbReference type="InterPro" id="IPR036390">
    <property type="entry name" value="WH_DNA-bd_sf"/>
</dbReference>
<name>A0A2A6FQF4_9MICO</name>
<dbReference type="Proteomes" id="UP000219994">
    <property type="component" value="Unassembled WGS sequence"/>
</dbReference>
<sequence>MSSVRRLGPSSENTRSAILDMIRSSGTVSRIELAEMSGLTATSITRIVKSLIEDNLVVETGFGDPTGGKRRSILELNPQARFAVGLALDDARLTYVVANLGGNVVGQLVSAGLGQKTPSIEIVRIAEELKQLFTQLDIPVSHVVGVGLAGAGLDLGAGAERLSVTADEWDSFAIQEALESRIGLPVVRDNDAACAALGQFWVGRIPATQDFATLYMSNGFGLGLMVGGGVSRGASSNVGEIGHMVVDINGPDCWCGSRGCLEAVAAPRAIVAKAMRNRGLSTELDLHGGDNKLRHDYNAIARAAASGEPRATALIEQSAQFVAAAILSVVNVLDLDRVYLAGPGFADAGAIYVRLIRDLVSRLARTRSVHGVAVELSDPGLDPAALGAATLALQHTLIPHKRFERQR</sequence>
<evidence type="ECO:0000313" key="3">
    <source>
        <dbReference type="Proteomes" id="UP000219994"/>
    </source>
</evidence>
<dbReference type="Gene3D" id="3.30.420.40">
    <property type="match status" value="2"/>
</dbReference>
<dbReference type="Pfam" id="PF00480">
    <property type="entry name" value="ROK"/>
    <property type="match status" value="1"/>
</dbReference>
<evidence type="ECO:0000256" key="1">
    <source>
        <dbReference type="ARBA" id="ARBA00006479"/>
    </source>
</evidence>
<dbReference type="InterPro" id="IPR000600">
    <property type="entry name" value="ROK"/>
</dbReference>
<proteinExistence type="inferred from homology"/>
<dbReference type="SUPFAM" id="SSF53067">
    <property type="entry name" value="Actin-like ATPase domain"/>
    <property type="match status" value="1"/>
</dbReference>
<dbReference type="PANTHER" id="PTHR18964:SF149">
    <property type="entry name" value="BIFUNCTIONAL UDP-N-ACETYLGLUCOSAMINE 2-EPIMERASE_N-ACETYLMANNOSAMINE KINASE"/>
    <property type="match status" value="1"/>
</dbReference>